<organism evidence="2 3">
    <name type="scientific">Streptomyces enissocaesilis</name>
    <dbReference type="NCBI Taxonomy" id="332589"/>
    <lineage>
        <taxon>Bacteria</taxon>
        <taxon>Bacillati</taxon>
        <taxon>Actinomycetota</taxon>
        <taxon>Actinomycetes</taxon>
        <taxon>Kitasatosporales</taxon>
        <taxon>Streptomycetaceae</taxon>
        <taxon>Streptomyces</taxon>
        <taxon>Streptomyces rochei group</taxon>
    </lineage>
</organism>
<keyword evidence="3" id="KW-1185">Reference proteome</keyword>
<reference evidence="2 3" key="1">
    <citation type="journal article" date="2019" name="Int. J. Syst. Evol. Microbiol.">
        <title>The Global Catalogue of Microorganisms (GCM) 10K type strain sequencing project: providing services to taxonomists for standard genome sequencing and annotation.</title>
        <authorList>
            <consortium name="The Broad Institute Genomics Platform"/>
            <consortium name="The Broad Institute Genome Sequencing Center for Infectious Disease"/>
            <person name="Wu L."/>
            <person name="Ma J."/>
        </authorList>
    </citation>
    <scope>NUCLEOTIDE SEQUENCE [LARGE SCALE GENOMIC DNA]</scope>
    <source>
        <strain evidence="2 3">JCM 9088</strain>
    </source>
</reference>
<evidence type="ECO:0000313" key="2">
    <source>
        <dbReference type="EMBL" id="GAA2941137.1"/>
    </source>
</evidence>
<evidence type="ECO:0000313" key="3">
    <source>
        <dbReference type="Proteomes" id="UP001500403"/>
    </source>
</evidence>
<name>A0ABN3X8A6_9ACTN</name>
<evidence type="ECO:0000256" key="1">
    <source>
        <dbReference type="SAM" id="MobiDB-lite"/>
    </source>
</evidence>
<proteinExistence type="predicted"/>
<gene>
    <name evidence="2" type="ORF">GCM10010446_27970</name>
</gene>
<comment type="caution">
    <text evidence="2">The sequence shown here is derived from an EMBL/GenBank/DDBJ whole genome shotgun (WGS) entry which is preliminary data.</text>
</comment>
<protein>
    <submittedName>
        <fullName evidence="2">Uncharacterized protein</fullName>
    </submittedName>
</protein>
<dbReference type="EMBL" id="BAAAUD010000029">
    <property type="protein sequence ID" value="GAA2941137.1"/>
    <property type="molecule type" value="Genomic_DNA"/>
</dbReference>
<feature type="region of interest" description="Disordered" evidence="1">
    <location>
        <begin position="34"/>
        <end position="57"/>
    </location>
</feature>
<sequence>MHGNFRLGQLHMKAGPAPAVSTTVRWGMLPLPLHSPHTAPEPLLPASDHGPAVPSLLPALRDASSGAKASTCSAVQRTPC</sequence>
<accession>A0ABN3X8A6</accession>
<dbReference type="Proteomes" id="UP001500403">
    <property type="component" value="Unassembled WGS sequence"/>
</dbReference>